<proteinExistence type="predicted"/>
<protein>
    <recommendedName>
        <fullName evidence="2">DUF317 domain-containing protein</fullName>
    </recommendedName>
</protein>
<reference evidence="1" key="1">
    <citation type="submission" date="2020-01" db="EMBL/GenBank/DDBJ databases">
        <title>Insect and environment-associated Actinomycetes.</title>
        <authorList>
            <person name="Currrie C."/>
            <person name="Chevrette M."/>
            <person name="Carlson C."/>
            <person name="Stubbendieck R."/>
            <person name="Wendt-Pienkowski E."/>
        </authorList>
    </citation>
    <scope>NUCLEOTIDE SEQUENCE</scope>
    <source>
        <strain evidence="1">SID505</strain>
    </source>
</reference>
<dbReference type="EMBL" id="JAAGMK010000180">
    <property type="protein sequence ID" value="NEB83945.1"/>
    <property type="molecule type" value="Genomic_DNA"/>
</dbReference>
<evidence type="ECO:0008006" key="2">
    <source>
        <dbReference type="Google" id="ProtNLM"/>
    </source>
</evidence>
<sequence length="103" mass="10854">MPGQLDLKDHTVPDLRLIITPPEPGDWHGRLDVLEALEAAGWTGDEDMPLSIVRHPSGAVWAVANESDDSGLDCPNGAVIEFPGNTPSLVIIAACLAATHPTP</sequence>
<dbReference type="AlphaFoldDB" id="A0A6G3SMQ2"/>
<comment type="caution">
    <text evidence="1">The sequence shown here is derived from an EMBL/GenBank/DDBJ whole genome shotgun (WGS) entry which is preliminary data.</text>
</comment>
<name>A0A6G3SMQ2_STRAQ</name>
<gene>
    <name evidence="1" type="ORF">G3I43_07095</name>
</gene>
<accession>A0A6G3SMQ2</accession>
<evidence type="ECO:0000313" key="1">
    <source>
        <dbReference type="EMBL" id="NEB83945.1"/>
    </source>
</evidence>
<organism evidence="1">
    <name type="scientific">Streptomyces anulatus</name>
    <name type="common">Streptomyces chrysomallus</name>
    <dbReference type="NCBI Taxonomy" id="1892"/>
    <lineage>
        <taxon>Bacteria</taxon>
        <taxon>Bacillati</taxon>
        <taxon>Actinomycetota</taxon>
        <taxon>Actinomycetes</taxon>
        <taxon>Kitasatosporales</taxon>
        <taxon>Streptomycetaceae</taxon>
        <taxon>Streptomyces</taxon>
    </lineage>
</organism>